<evidence type="ECO:0000313" key="2">
    <source>
        <dbReference type="Proteomes" id="UP001596142"/>
    </source>
</evidence>
<dbReference type="Proteomes" id="UP001596142">
    <property type="component" value="Unassembled WGS sequence"/>
</dbReference>
<dbReference type="PANTHER" id="PTHR37310:SF1">
    <property type="entry name" value="CYTOPLASMIC PROTEIN"/>
    <property type="match status" value="1"/>
</dbReference>
<dbReference type="PANTHER" id="PTHR37310">
    <property type="entry name" value="CYTOPLASMIC PROTEIN-RELATED"/>
    <property type="match status" value="1"/>
</dbReference>
<dbReference type="EMBL" id="JBHSOZ010000003">
    <property type="protein sequence ID" value="MFC5711893.1"/>
    <property type="molecule type" value="Genomic_DNA"/>
</dbReference>
<comment type="caution">
    <text evidence="1">The sequence shown here is derived from an EMBL/GenBank/DDBJ whole genome shotgun (WGS) entry which is preliminary data.</text>
</comment>
<sequence>MAHEQHQQLLQTLSECIEECEHCYHACFQEEHVNMLADCIQLDRECADICAVTAKALSRESHFTKEYLELCAKICEECGKECEKHDQHDHCKRCAQACFKCADACRKAIA</sequence>
<dbReference type="Pfam" id="PF03860">
    <property type="entry name" value="Csp"/>
    <property type="match status" value="1"/>
</dbReference>
<dbReference type="InterPro" id="IPR005560">
    <property type="entry name" value="Csp_YhjQ"/>
</dbReference>
<keyword evidence="2" id="KW-1185">Reference proteome</keyword>
<reference evidence="2" key="1">
    <citation type="journal article" date="2019" name="Int. J. Syst. Evol. Microbiol.">
        <title>The Global Catalogue of Microorganisms (GCM) 10K type strain sequencing project: providing services to taxonomists for standard genome sequencing and annotation.</title>
        <authorList>
            <consortium name="The Broad Institute Genomics Platform"/>
            <consortium name="The Broad Institute Genome Sequencing Center for Infectious Disease"/>
            <person name="Wu L."/>
            <person name="Ma J."/>
        </authorList>
    </citation>
    <scope>NUCLEOTIDE SEQUENCE [LARGE SCALE GENOMIC DNA]</scope>
    <source>
        <strain evidence="2">CECT 7184</strain>
    </source>
</reference>
<organism evidence="1 2">
    <name type="scientific">Thalassorhabdus alkalitolerans</name>
    <dbReference type="NCBI Taxonomy" id="2282697"/>
    <lineage>
        <taxon>Bacteria</taxon>
        <taxon>Bacillati</taxon>
        <taxon>Bacillota</taxon>
        <taxon>Bacilli</taxon>
        <taxon>Bacillales</taxon>
        <taxon>Bacillaceae</taxon>
        <taxon>Thalassorhabdus</taxon>
    </lineage>
</organism>
<dbReference type="RefSeq" id="WP_385938782.1">
    <property type="nucleotide sequence ID" value="NZ_JBHSOZ010000003.1"/>
</dbReference>
<gene>
    <name evidence="1" type="ORF">ACFPU1_03790</name>
</gene>
<name>A0ABW0YL49_9BACI</name>
<dbReference type="InterPro" id="IPR044543">
    <property type="entry name" value="YHJQ-like"/>
</dbReference>
<evidence type="ECO:0000313" key="1">
    <source>
        <dbReference type="EMBL" id="MFC5711893.1"/>
    </source>
</evidence>
<accession>A0ABW0YL49</accession>
<proteinExistence type="predicted"/>
<dbReference type="Gene3D" id="1.20.1270.360">
    <property type="match status" value="1"/>
</dbReference>
<dbReference type="CDD" id="cd08026">
    <property type="entry name" value="DUF326"/>
    <property type="match status" value="1"/>
</dbReference>
<protein>
    <submittedName>
        <fullName evidence="1">Four-helix bundle copper-binding protein</fullName>
    </submittedName>
</protein>